<dbReference type="RefSeq" id="WP_006427999.1">
    <property type="nucleotide sequence ID" value="NZ_AP031429.1"/>
</dbReference>
<dbReference type="EMBL" id="CYXO01000001">
    <property type="protein sequence ID" value="CUM70371.1"/>
    <property type="molecule type" value="Genomic_DNA"/>
</dbReference>
<evidence type="ECO:0000313" key="3">
    <source>
        <dbReference type="EMBL" id="CUO32062.1"/>
    </source>
</evidence>
<keyword evidence="1" id="KW-1133">Transmembrane helix</keyword>
<evidence type="ECO:0000256" key="1">
    <source>
        <dbReference type="SAM" id="Phobius"/>
    </source>
</evidence>
<dbReference type="EMBL" id="CYYY01000023">
    <property type="protein sequence ID" value="CUO32062.1"/>
    <property type="molecule type" value="Genomic_DNA"/>
</dbReference>
<dbReference type="EMBL" id="CYYM01000029">
    <property type="protein sequence ID" value="CUO72702.1"/>
    <property type="molecule type" value="Genomic_DNA"/>
</dbReference>
<keyword evidence="1" id="KW-0812">Transmembrane</keyword>
<accession>A0A173QXQ9</accession>
<dbReference type="Proteomes" id="UP000095380">
    <property type="component" value="Unassembled WGS sequence"/>
</dbReference>
<dbReference type="AlphaFoldDB" id="A0A173QXQ9"/>
<evidence type="ECO:0000313" key="5">
    <source>
        <dbReference type="Proteomes" id="UP000095380"/>
    </source>
</evidence>
<name>A0A173QXQ9_9FIRM</name>
<evidence type="ECO:0000313" key="6">
    <source>
        <dbReference type="Proteomes" id="UP000095439"/>
    </source>
</evidence>
<evidence type="ECO:0000313" key="2">
    <source>
        <dbReference type="EMBL" id="CUM70371.1"/>
    </source>
</evidence>
<protein>
    <submittedName>
        <fullName evidence="2">Uncharacterized protein</fullName>
    </submittedName>
</protein>
<organism evidence="2 7">
    <name type="scientific">Dorea longicatena</name>
    <dbReference type="NCBI Taxonomy" id="88431"/>
    <lineage>
        <taxon>Bacteria</taxon>
        <taxon>Bacillati</taxon>
        <taxon>Bacillota</taxon>
        <taxon>Clostridia</taxon>
        <taxon>Lachnospirales</taxon>
        <taxon>Lachnospiraceae</taxon>
        <taxon>Dorea</taxon>
    </lineage>
</organism>
<sequence length="50" mass="4971">MNEKAYKAMGLAGAAGIAVGIVVTVVGIAAGVISIISGARLLKEKKGILF</sequence>
<dbReference type="eggNOG" id="ENOG5033B4Z">
    <property type="taxonomic scope" value="Bacteria"/>
</dbReference>
<dbReference type="Proteomes" id="UP000095597">
    <property type="component" value="Unassembled WGS sequence"/>
</dbReference>
<dbReference type="Proteomes" id="UP000095439">
    <property type="component" value="Unassembled WGS sequence"/>
</dbReference>
<evidence type="ECO:0000313" key="4">
    <source>
        <dbReference type="EMBL" id="CUO72702.1"/>
    </source>
</evidence>
<keyword evidence="1" id="KW-0472">Membrane</keyword>
<proteinExistence type="predicted"/>
<gene>
    <name evidence="4" type="ORF">ERS852408_02812</name>
    <name evidence="3" type="ORF">ERS852423_02895</name>
    <name evidence="2" type="ORF">ERS852573_00130</name>
</gene>
<feature type="transmembrane region" description="Helical" evidence="1">
    <location>
        <begin position="12"/>
        <end position="36"/>
    </location>
</feature>
<evidence type="ECO:0000313" key="7">
    <source>
        <dbReference type="Proteomes" id="UP000095597"/>
    </source>
</evidence>
<dbReference type="GeneID" id="93137322"/>
<reference evidence="5 6" key="1">
    <citation type="submission" date="2015-09" db="EMBL/GenBank/DDBJ databases">
        <authorList>
            <consortium name="Pathogen Informatics"/>
        </authorList>
    </citation>
    <scope>NUCLEOTIDE SEQUENCE [LARGE SCALE GENOMIC DNA]</scope>
    <source>
        <strain evidence="4 5">2789STDY5608851</strain>
        <strain evidence="3 6">2789STDY5608866</strain>
        <strain evidence="2 7">2789STDY5834961</strain>
    </source>
</reference>